<dbReference type="PROSITE" id="PS50005">
    <property type="entry name" value="TPR"/>
    <property type="match status" value="1"/>
</dbReference>
<dbReference type="Pfam" id="PF13432">
    <property type="entry name" value="TPR_16"/>
    <property type="match status" value="1"/>
</dbReference>
<evidence type="ECO:0000256" key="3">
    <source>
        <dbReference type="PROSITE-ProRule" id="PRU00339"/>
    </source>
</evidence>
<evidence type="ECO:0000313" key="5">
    <source>
        <dbReference type="EMBL" id="GEP54608.1"/>
    </source>
</evidence>
<dbReference type="SUPFAM" id="SSF48452">
    <property type="entry name" value="TPR-like"/>
    <property type="match status" value="2"/>
</dbReference>
<dbReference type="Gene3D" id="1.25.40.10">
    <property type="entry name" value="Tetratricopeptide repeat domain"/>
    <property type="match status" value="2"/>
</dbReference>
<accession>A0A512N6L9</accession>
<dbReference type="RefSeq" id="WP_170302946.1">
    <property type="nucleotide sequence ID" value="NZ_BKAJ01000031.1"/>
</dbReference>
<dbReference type="InterPro" id="IPR011990">
    <property type="entry name" value="TPR-like_helical_dom_sf"/>
</dbReference>
<sequence>MVGGNWRPSPERGTDPELRYLRTIVRVRTDPLEASERRLAELVAAQPTAFHAVEEHGSILDRLGQRDAARAEYESARRRRQLIRRGMPDRPFFTRHRTTSVAEIDGYTKVLRAGASNKGIFPYVARGHAYLTTRRPRLALLDYDEALKRAPQESGLLVARGEALAALGRHREALQTLDQAVASRPQDPEALSSRAFVLLALDRVAEADADWLRQLELLPRERHDVRACVALRLANYDMALVELESAIGRNPADPYMQLYFLTSLRRLGRSVQPRVDPVTVWPGPLIALHDGKLCPSEVLAAADNPERRAEALFQLGIWSYDHDRAEAGRLWRQAAEIAAPDTIEHAAARHEIERLRIDPPPISLGRATERETNKMAISK</sequence>
<proteinExistence type="predicted"/>
<feature type="region of interest" description="Disordered" evidence="4">
    <location>
        <begin position="360"/>
        <end position="379"/>
    </location>
</feature>
<keyword evidence="2 3" id="KW-0802">TPR repeat</keyword>
<dbReference type="SMART" id="SM00028">
    <property type="entry name" value="TPR"/>
    <property type="match status" value="3"/>
</dbReference>
<dbReference type="PANTHER" id="PTHR44858:SF1">
    <property type="entry name" value="UDP-N-ACETYLGLUCOSAMINE--PEPTIDE N-ACETYLGLUCOSAMINYLTRANSFERASE SPINDLY-RELATED"/>
    <property type="match status" value="1"/>
</dbReference>
<dbReference type="AlphaFoldDB" id="A0A512N6L9"/>
<dbReference type="PANTHER" id="PTHR44858">
    <property type="entry name" value="TETRATRICOPEPTIDE REPEAT PROTEIN 6"/>
    <property type="match status" value="1"/>
</dbReference>
<organism evidence="5 6">
    <name type="scientific">Reyranella soli</name>
    <dbReference type="NCBI Taxonomy" id="1230389"/>
    <lineage>
        <taxon>Bacteria</taxon>
        <taxon>Pseudomonadati</taxon>
        <taxon>Pseudomonadota</taxon>
        <taxon>Alphaproteobacteria</taxon>
        <taxon>Hyphomicrobiales</taxon>
        <taxon>Reyranellaceae</taxon>
        <taxon>Reyranella</taxon>
    </lineage>
</organism>
<dbReference type="EMBL" id="BKAJ01000031">
    <property type="protein sequence ID" value="GEP54608.1"/>
    <property type="molecule type" value="Genomic_DNA"/>
</dbReference>
<evidence type="ECO:0000256" key="4">
    <source>
        <dbReference type="SAM" id="MobiDB-lite"/>
    </source>
</evidence>
<feature type="repeat" description="TPR" evidence="3">
    <location>
        <begin position="154"/>
        <end position="187"/>
    </location>
</feature>
<dbReference type="Proteomes" id="UP000321058">
    <property type="component" value="Unassembled WGS sequence"/>
</dbReference>
<dbReference type="InterPro" id="IPR019734">
    <property type="entry name" value="TPR_rpt"/>
</dbReference>
<evidence type="ECO:0008006" key="7">
    <source>
        <dbReference type="Google" id="ProtNLM"/>
    </source>
</evidence>
<evidence type="ECO:0000256" key="2">
    <source>
        <dbReference type="ARBA" id="ARBA00022803"/>
    </source>
</evidence>
<evidence type="ECO:0000313" key="6">
    <source>
        <dbReference type="Proteomes" id="UP000321058"/>
    </source>
</evidence>
<reference evidence="5 6" key="1">
    <citation type="submission" date="2019-07" db="EMBL/GenBank/DDBJ databases">
        <title>Whole genome shotgun sequence of Reyranella soli NBRC 108950.</title>
        <authorList>
            <person name="Hosoyama A."/>
            <person name="Uohara A."/>
            <person name="Ohji S."/>
            <person name="Ichikawa N."/>
        </authorList>
    </citation>
    <scope>NUCLEOTIDE SEQUENCE [LARGE SCALE GENOMIC DNA]</scope>
    <source>
        <strain evidence="5 6">NBRC 108950</strain>
    </source>
</reference>
<keyword evidence="1" id="KW-0677">Repeat</keyword>
<gene>
    <name evidence="5" type="ORF">RSO01_17740</name>
</gene>
<evidence type="ECO:0000256" key="1">
    <source>
        <dbReference type="ARBA" id="ARBA00022737"/>
    </source>
</evidence>
<dbReference type="InterPro" id="IPR050498">
    <property type="entry name" value="Ycf3"/>
</dbReference>
<keyword evidence="6" id="KW-1185">Reference proteome</keyword>
<protein>
    <recommendedName>
        <fullName evidence="7">Tetratricopeptide repeat protein</fullName>
    </recommendedName>
</protein>
<name>A0A512N6L9_9HYPH</name>
<comment type="caution">
    <text evidence="5">The sequence shown here is derived from an EMBL/GenBank/DDBJ whole genome shotgun (WGS) entry which is preliminary data.</text>
</comment>